<feature type="chain" id="PRO_5045497857" evidence="2">
    <location>
        <begin position="22"/>
        <end position="248"/>
    </location>
</feature>
<feature type="signal peptide" evidence="2">
    <location>
        <begin position="1"/>
        <end position="21"/>
    </location>
</feature>
<evidence type="ECO:0000256" key="2">
    <source>
        <dbReference type="SAM" id="SignalP"/>
    </source>
</evidence>
<reference evidence="4" key="1">
    <citation type="journal article" date="2019" name="Int. J. Syst. Evol. Microbiol.">
        <title>The Global Catalogue of Microorganisms (GCM) 10K type strain sequencing project: providing services to taxonomists for standard genome sequencing and annotation.</title>
        <authorList>
            <consortium name="The Broad Institute Genomics Platform"/>
            <consortium name="The Broad Institute Genome Sequencing Center for Infectious Disease"/>
            <person name="Wu L."/>
            <person name="Ma J."/>
        </authorList>
    </citation>
    <scope>NUCLEOTIDE SEQUENCE [LARGE SCALE GENOMIC DNA]</scope>
    <source>
        <strain evidence="4">JCM 16545</strain>
    </source>
</reference>
<name>A0ABW4WW28_9BACT</name>
<dbReference type="SUPFAM" id="SSF48452">
    <property type="entry name" value="TPR-like"/>
    <property type="match status" value="1"/>
</dbReference>
<dbReference type="Gene3D" id="1.25.40.10">
    <property type="entry name" value="Tetratricopeptide repeat domain"/>
    <property type="match status" value="1"/>
</dbReference>
<protein>
    <submittedName>
        <fullName evidence="3">Tetratricopeptide repeat protein</fullName>
    </submittedName>
</protein>
<keyword evidence="1" id="KW-0802">TPR repeat</keyword>
<accession>A0ABW4WW28</accession>
<dbReference type="Proteomes" id="UP001597369">
    <property type="component" value="Unassembled WGS sequence"/>
</dbReference>
<dbReference type="EMBL" id="JBHUHV010000024">
    <property type="protein sequence ID" value="MFD2066939.1"/>
    <property type="molecule type" value="Genomic_DNA"/>
</dbReference>
<dbReference type="InterPro" id="IPR011990">
    <property type="entry name" value="TPR-like_helical_dom_sf"/>
</dbReference>
<organism evidence="3 4">
    <name type="scientific">Pontibacter silvestris</name>
    <dbReference type="NCBI Taxonomy" id="2305183"/>
    <lineage>
        <taxon>Bacteria</taxon>
        <taxon>Pseudomonadati</taxon>
        <taxon>Bacteroidota</taxon>
        <taxon>Cytophagia</taxon>
        <taxon>Cytophagales</taxon>
        <taxon>Hymenobacteraceae</taxon>
        <taxon>Pontibacter</taxon>
    </lineage>
</organism>
<comment type="caution">
    <text evidence="3">The sequence shown here is derived from an EMBL/GenBank/DDBJ whole genome shotgun (WGS) entry which is preliminary data.</text>
</comment>
<dbReference type="PROSITE" id="PS50005">
    <property type="entry name" value="TPR"/>
    <property type="match status" value="2"/>
</dbReference>
<keyword evidence="2" id="KW-0732">Signal</keyword>
<dbReference type="InterPro" id="IPR019734">
    <property type="entry name" value="TPR_rpt"/>
</dbReference>
<feature type="repeat" description="TPR" evidence="1">
    <location>
        <begin position="71"/>
        <end position="104"/>
    </location>
</feature>
<keyword evidence="4" id="KW-1185">Reference proteome</keyword>
<evidence type="ECO:0000313" key="3">
    <source>
        <dbReference type="EMBL" id="MFD2066939.1"/>
    </source>
</evidence>
<sequence>MMKKLVLAMVAFVFATTFSFAQEQAAQQQPEPSYLVLPMFGNKAKSDAEQRKDETFLTSCDKNFINRTEASKFFMERGWEYYNEGQVDTAMYRFNLAWLLNPDNKDTYWAFGLVTASKGQVEEAINLYERALKYDANNSLLLSDLGTSYLTLYTANKKKKLLKQANSYLTKSIAADSTNAYALYNFSKIKFYEKKYADAWDYLHKGRQLNMASFDYVYLTELLAAMPDPQGFFNSNTGTGTTSSTQTN</sequence>
<feature type="repeat" description="TPR" evidence="1">
    <location>
        <begin position="105"/>
        <end position="138"/>
    </location>
</feature>
<dbReference type="Pfam" id="PF13414">
    <property type="entry name" value="TPR_11"/>
    <property type="match status" value="1"/>
</dbReference>
<gene>
    <name evidence="3" type="ORF">ACFSKU_08580</name>
</gene>
<evidence type="ECO:0000313" key="4">
    <source>
        <dbReference type="Proteomes" id="UP001597369"/>
    </source>
</evidence>
<evidence type="ECO:0000256" key="1">
    <source>
        <dbReference type="PROSITE-ProRule" id="PRU00339"/>
    </source>
</evidence>
<proteinExistence type="predicted"/>
<dbReference type="RefSeq" id="WP_229961594.1">
    <property type="nucleotide sequence ID" value="NZ_JAJJWI010000013.1"/>
</dbReference>